<keyword evidence="11" id="KW-1185">Reference proteome</keyword>
<dbReference type="Pfam" id="PF12705">
    <property type="entry name" value="PDDEXK_1"/>
    <property type="match status" value="1"/>
</dbReference>
<feature type="compositionally biased region" description="Acidic residues" evidence="8">
    <location>
        <begin position="524"/>
        <end position="545"/>
    </location>
</feature>
<keyword evidence="5" id="KW-0067">ATP-binding</keyword>
<dbReference type="Proteomes" id="UP001222800">
    <property type="component" value="Chromosome"/>
</dbReference>
<reference evidence="10 11" key="1">
    <citation type="submission" date="2023-03" db="EMBL/GenBank/DDBJ databases">
        <title>Complete genome sequence of Tepidibacter sp. SWIR-1, isolated from a deep-sea hydrothermal vent.</title>
        <authorList>
            <person name="Li X."/>
        </authorList>
    </citation>
    <scope>NUCLEOTIDE SEQUENCE [LARGE SCALE GENOMIC DNA]</scope>
    <source>
        <strain evidence="10 11">SWIR-1</strain>
    </source>
</reference>
<protein>
    <submittedName>
        <fullName evidence="10">AAA family ATPase</fullName>
    </submittedName>
</protein>
<keyword evidence="7" id="KW-0234">DNA repair</keyword>
<dbReference type="RefSeq" id="WP_277734553.1">
    <property type="nucleotide sequence ID" value="NZ_CP120733.1"/>
</dbReference>
<dbReference type="Pfam" id="PF13479">
    <property type="entry name" value="AAA_24"/>
    <property type="match status" value="1"/>
</dbReference>
<keyword evidence="4" id="KW-0347">Helicase</keyword>
<feature type="compositionally biased region" description="Basic and acidic residues" evidence="8">
    <location>
        <begin position="497"/>
        <end position="507"/>
    </location>
</feature>
<evidence type="ECO:0000256" key="4">
    <source>
        <dbReference type="ARBA" id="ARBA00022806"/>
    </source>
</evidence>
<evidence type="ECO:0000259" key="9">
    <source>
        <dbReference type="Pfam" id="PF12705"/>
    </source>
</evidence>
<keyword evidence="6" id="KW-0238">DNA-binding</keyword>
<evidence type="ECO:0000313" key="10">
    <source>
        <dbReference type="EMBL" id="WFD12238.1"/>
    </source>
</evidence>
<dbReference type="InterPro" id="IPR038726">
    <property type="entry name" value="PDDEXK_AddAB-type"/>
</dbReference>
<feature type="region of interest" description="Disordered" evidence="8">
    <location>
        <begin position="497"/>
        <end position="586"/>
    </location>
</feature>
<gene>
    <name evidence="10" type="ORF">P4S50_09175</name>
</gene>
<evidence type="ECO:0000256" key="6">
    <source>
        <dbReference type="ARBA" id="ARBA00023125"/>
    </source>
</evidence>
<organism evidence="10 11">
    <name type="scientific">Tepidibacter hydrothermalis</name>
    <dbReference type="NCBI Taxonomy" id="3036126"/>
    <lineage>
        <taxon>Bacteria</taxon>
        <taxon>Bacillati</taxon>
        <taxon>Bacillota</taxon>
        <taxon>Clostridia</taxon>
        <taxon>Peptostreptococcales</taxon>
        <taxon>Peptostreptococcaceae</taxon>
        <taxon>Tepidibacter</taxon>
    </lineage>
</organism>
<evidence type="ECO:0000256" key="1">
    <source>
        <dbReference type="ARBA" id="ARBA00022741"/>
    </source>
</evidence>
<keyword evidence="3" id="KW-0378">Hydrolase</keyword>
<evidence type="ECO:0000313" key="11">
    <source>
        <dbReference type="Proteomes" id="UP001222800"/>
    </source>
</evidence>
<dbReference type="Gene3D" id="3.90.320.10">
    <property type="match status" value="1"/>
</dbReference>
<evidence type="ECO:0000256" key="5">
    <source>
        <dbReference type="ARBA" id="ARBA00022840"/>
    </source>
</evidence>
<sequence length="586" mass="67916">MQTSHSRIDLYKKCPFKYKLRYIDKILTLPTDNAAHPLIIGTALHTGLEKGVDVAIKEYYTSYPIITDRHIEEAMKLEIIVPKAAEMIPQGEYEIKIENEHFIGYVDLLAPATVFERGVEVPNQYDLYDFKYSNNVSNYKKSQQLHLYKYFWEKENPGKTIRNMYFLFAPKTSIKQKKTEDLFQFRKKIESELDKLEPRLVPIEYDPSKVVEFMIDVKNVLEATEYPKCESYLCNFCEYQDYCQKGWDYMLLPKNERRNIGKIKKKAIWIYGSPFSGKTTFADAFPDPLMLNTDGNIKFGITAQFIAIKDKVSVEGRMTKRTLAWQTFKDVIAELEKKDNEFKTIIVDLLEDTYEHCRLYMYDQMGITHESDDSFRAWDKVRTEFLSTLKKLMNLDYENIILISHEDTSKDITKKGGDKITAIKPNLQEKTANKVAGMVDIVARVIADGEIRTLSFKTNEVIFGGGRLTASTNEIPLDYDAFLEVYEEANKNAVAKLKGEPKKEEASNKSTGGRKGRTKKETSTEENEVTDEENMSSEPVEEPEKEEPKKRTRSRKLRSEDSNEETSDEAEKEEKPKTRTRKKRGE</sequence>
<accession>A0ABY8ELK0</accession>
<feature type="compositionally biased region" description="Acidic residues" evidence="8">
    <location>
        <begin position="562"/>
        <end position="571"/>
    </location>
</feature>
<feature type="domain" description="PD-(D/E)XK endonuclease-like" evidence="9">
    <location>
        <begin position="3"/>
        <end position="244"/>
    </location>
</feature>
<keyword evidence="2" id="KW-0227">DNA damage</keyword>
<evidence type="ECO:0000256" key="8">
    <source>
        <dbReference type="SAM" id="MobiDB-lite"/>
    </source>
</evidence>
<evidence type="ECO:0000256" key="7">
    <source>
        <dbReference type="ARBA" id="ARBA00023204"/>
    </source>
</evidence>
<dbReference type="EMBL" id="CP120733">
    <property type="protein sequence ID" value="WFD12238.1"/>
    <property type="molecule type" value="Genomic_DNA"/>
</dbReference>
<dbReference type="InterPro" id="IPR011604">
    <property type="entry name" value="PDDEXK-like_dom_sf"/>
</dbReference>
<keyword evidence="1" id="KW-0547">Nucleotide-binding</keyword>
<name>A0ABY8ELK0_9FIRM</name>
<evidence type="ECO:0000256" key="2">
    <source>
        <dbReference type="ARBA" id="ARBA00022763"/>
    </source>
</evidence>
<proteinExistence type="predicted"/>
<evidence type="ECO:0000256" key="3">
    <source>
        <dbReference type="ARBA" id="ARBA00022801"/>
    </source>
</evidence>